<evidence type="ECO:0000313" key="3">
    <source>
        <dbReference type="Proteomes" id="UP000766595"/>
    </source>
</evidence>
<dbReference type="InterPro" id="IPR027266">
    <property type="entry name" value="TrmE/GcvT-like"/>
</dbReference>
<evidence type="ECO:0008006" key="4">
    <source>
        <dbReference type="Google" id="ProtNLM"/>
    </source>
</evidence>
<protein>
    <recommendedName>
        <fullName evidence="4">Sarcosine oxidase subunit gamma</fullName>
    </recommendedName>
</protein>
<dbReference type="RefSeq" id="WP_261967257.1">
    <property type="nucleotide sequence ID" value="NZ_JAHHZF010000002.1"/>
</dbReference>
<name>A0A947D0Y0_9HYPH</name>
<evidence type="ECO:0000313" key="2">
    <source>
        <dbReference type="EMBL" id="MBT9288586.1"/>
    </source>
</evidence>
<evidence type="ECO:0000256" key="1">
    <source>
        <dbReference type="SAM" id="MobiDB-lite"/>
    </source>
</evidence>
<feature type="region of interest" description="Disordered" evidence="1">
    <location>
        <begin position="175"/>
        <end position="194"/>
    </location>
</feature>
<dbReference type="EMBL" id="JAHHZF010000002">
    <property type="protein sequence ID" value="MBT9288586.1"/>
    <property type="molecule type" value="Genomic_DNA"/>
</dbReference>
<dbReference type="AlphaFoldDB" id="A0A947D0Y0"/>
<sequence length="194" mass="20207">MNGLRYPVTIERLPPLAVFEARGPEAELSAAVAAAGLPWPAALHEYTLGADGLDLVRLGPTRCLVIGPSQAQAAGVARLAAAFDDQPTADAVDVSDMLTGLAVTGSGAEDVLRQGAPLDLDATRFPARRMTGTELWGVTVLLGRLPLPAGGFRILVDIAFAAFIEEWLSVASGAPSVHRPGTMARPPARLRPSP</sequence>
<proteinExistence type="predicted"/>
<reference evidence="2 3" key="1">
    <citation type="submission" date="2021-06" db="EMBL/GenBank/DDBJ databases">
        <authorList>
            <person name="Grouzdev D.S."/>
            <person name="Koziaeva V."/>
        </authorList>
    </citation>
    <scope>NUCLEOTIDE SEQUENCE [LARGE SCALE GENOMIC DNA]</scope>
    <source>
        <strain evidence="2 3">22</strain>
    </source>
</reference>
<dbReference type="Proteomes" id="UP000766595">
    <property type="component" value="Unassembled WGS sequence"/>
</dbReference>
<gene>
    <name evidence="2" type="ORF">KL771_03940</name>
</gene>
<dbReference type="Gene3D" id="3.30.1360.120">
    <property type="entry name" value="Probable tRNA modification gtpase trme, domain 1"/>
    <property type="match status" value="1"/>
</dbReference>
<comment type="caution">
    <text evidence="2">The sequence shown here is derived from an EMBL/GenBank/DDBJ whole genome shotgun (WGS) entry which is preliminary data.</text>
</comment>
<keyword evidence="3" id="KW-1185">Reference proteome</keyword>
<dbReference type="Gene3D" id="3.30.70.1520">
    <property type="entry name" value="Heterotetrameric sarcosine oxidase"/>
    <property type="match status" value="1"/>
</dbReference>
<organism evidence="2 3">
    <name type="scientific">Prosthecodimorpha staleyi</name>
    <dbReference type="NCBI Taxonomy" id="2840188"/>
    <lineage>
        <taxon>Bacteria</taxon>
        <taxon>Pseudomonadati</taxon>
        <taxon>Pseudomonadota</taxon>
        <taxon>Alphaproteobacteria</taxon>
        <taxon>Hyphomicrobiales</taxon>
        <taxon>Ancalomicrobiaceae</taxon>
        <taxon>Prosthecodimorpha</taxon>
    </lineage>
</organism>
<accession>A0A947D0Y0</accession>
<dbReference type="SUPFAM" id="SSF103025">
    <property type="entry name" value="Folate-binding domain"/>
    <property type="match status" value="1"/>
</dbReference>